<name>A0A9N9KLL2_9GLOM</name>
<protein>
    <submittedName>
        <fullName evidence="2">20654_t:CDS:1</fullName>
    </submittedName>
</protein>
<dbReference type="Gene3D" id="2.70.98.10">
    <property type="match status" value="1"/>
</dbReference>
<keyword evidence="3" id="KW-1185">Reference proteome</keyword>
<proteinExistence type="predicted"/>
<feature type="domain" description="Glycosyl hydrolase family 92 N-terminal" evidence="1">
    <location>
        <begin position="2"/>
        <end position="135"/>
    </location>
</feature>
<dbReference type="GO" id="GO:0006516">
    <property type="term" value="P:glycoprotein catabolic process"/>
    <property type="evidence" value="ECO:0007669"/>
    <property type="project" value="TreeGrafter"/>
</dbReference>
<dbReference type="InterPro" id="IPR050883">
    <property type="entry name" value="PNGase"/>
</dbReference>
<gene>
    <name evidence="2" type="ORF">CPELLU_LOCUS21698</name>
</gene>
<feature type="non-terminal residue" evidence="2">
    <location>
        <position position="1"/>
    </location>
</feature>
<dbReference type="EMBL" id="CAJVQA010083902">
    <property type="protein sequence ID" value="CAG8838345.1"/>
    <property type="molecule type" value="Genomic_DNA"/>
</dbReference>
<accession>A0A9N9KLL2</accession>
<organism evidence="2 3">
    <name type="scientific">Cetraspora pellucida</name>
    <dbReference type="NCBI Taxonomy" id="1433469"/>
    <lineage>
        <taxon>Eukaryota</taxon>
        <taxon>Fungi</taxon>
        <taxon>Fungi incertae sedis</taxon>
        <taxon>Mucoromycota</taxon>
        <taxon>Glomeromycotina</taxon>
        <taxon>Glomeromycetes</taxon>
        <taxon>Diversisporales</taxon>
        <taxon>Gigasporaceae</taxon>
        <taxon>Cetraspora</taxon>
    </lineage>
</organism>
<dbReference type="GO" id="GO:0000224">
    <property type="term" value="F:peptide-N4-(N-acetyl-beta-glucosaminyl)asparagine amidase activity"/>
    <property type="evidence" value="ECO:0007669"/>
    <property type="project" value="TreeGrafter"/>
</dbReference>
<dbReference type="Pfam" id="PF17678">
    <property type="entry name" value="Glyco_hydro_92N"/>
    <property type="match status" value="1"/>
</dbReference>
<dbReference type="OrthoDB" id="2422762at2759"/>
<dbReference type="Proteomes" id="UP000789759">
    <property type="component" value="Unassembled WGS sequence"/>
</dbReference>
<dbReference type="GO" id="GO:0005829">
    <property type="term" value="C:cytosol"/>
    <property type="evidence" value="ECO:0007669"/>
    <property type="project" value="TreeGrafter"/>
</dbReference>
<dbReference type="PANTHER" id="PTHR12143">
    <property type="entry name" value="PEPTIDE N-GLYCANASE PNGASE -RELATED"/>
    <property type="match status" value="1"/>
</dbReference>
<dbReference type="InterPro" id="IPR041371">
    <property type="entry name" value="GH92_N"/>
</dbReference>
<dbReference type="GO" id="GO:0030246">
    <property type="term" value="F:carbohydrate binding"/>
    <property type="evidence" value="ECO:0007669"/>
    <property type="project" value="InterPro"/>
</dbReference>
<dbReference type="InterPro" id="IPR014718">
    <property type="entry name" value="GH-type_carb-bd"/>
</dbReference>
<dbReference type="PANTHER" id="PTHR12143:SF38">
    <property type="entry name" value="ALPHA-1,2-MANNOSIDASE FAMILY PROTEIN (AFU_ORTHOLOGUE AFUA_5G10520)"/>
    <property type="match status" value="1"/>
</dbReference>
<sequence length="147" mass="16267">GYSKFGLKRYNIMVELTASRRVGLHRYTFPPSENNSKVILDLSHILSFDGAIMSLSLNQIKGVGQYKGGWNSGDSYKVYFCSQFNVNAIEQATWWNQRIDINTTSCVGTSGDKIGAILTFDTIKNPVIISRVGISFISADQACDNAE</sequence>
<reference evidence="2" key="1">
    <citation type="submission" date="2021-06" db="EMBL/GenBank/DDBJ databases">
        <authorList>
            <person name="Kallberg Y."/>
            <person name="Tangrot J."/>
            <person name="Rosling A."/>
        </authorList>
    </citation>
    <scope>NUCLEOTIDE SEQUENCE</scope>
    <source>
        <strain evidence="2">FL966</strain>
    </source>
</reference>
<evidence type="ECO:0000313" key="2">
    <source>
        <dbReference type="EMBL" id="CAG8838345.1"/>
    </source>
</evidence>
<dbReference type="AlphaFoldDB" id="A0A9N9KLL2"/>
<evidence type="ECO:0000259" key="1">
    <source>
        <dbReference type="Pfam" id="PF17678"/>
    </source>
</evidence>
<comment type="caution">
    <text evidence="2">The sequence shown here is derived from an EMBL/GenBank/DDBJ whole genome shotgun (WGS) entry which is preliminary data.</text>
</comment>
<feature type="non-terminal residue" evidence="2">
    <location>
        <position position="147"/>
    </location>
</feature>
<dbReference type="GO" id="GO:0005634">
    <property type="term" value="C:nucleus"/>
    <property type="evidence" value="ECO:0007669"/>
    <property type="project" value="TreeGrafter"/>
</dbReference>
<evidence type="ECO:0000313" key="3">
    <source>
        <dbReference type="Proteomes" id="UP000789759"/>
    </source>
</evidence>